<dbReference type="InterPro" id="IPR036318">
    <property type="entry name" value="FAD-bd_PCMH-like_sf"/>
</dbReference>
<evidence type="ECO:0000259" key="5">
    <source>
        <dbReference type="PROSITE" id="PS51387"/>
    </source>
</evidence>
<protein>
    <recommendedName>
        <fullName evidence="5">FAD-binding PCMH-type domain-containing protein</fullName>
    </recommendedName>
</protein>
<dbReference type="InterPro" id="IPR016169">
    <property type="entry name" value="FAD-bd_PCMH_sub2"/>
</dbReference>
<proteinExistence type="inferred from homology"/>
<gene>
    <name evidence="6" type="ORF">RRF57_013036</name>
</gene>
<dbReference type="PANTHER" id="PTHR42973:SF54">
    <property type="entry name" value="FAD-BINDING PCMH-TYPE DOMAIN-CONTAINING PROTEIN"/>
    <property type="match status" value="1"/>
</dbReference>
<keyword evidence="3" id="KW-0274">FAD</keyword>
<dbReference type="Gene3D" id="3.40.462.20">
    <property type="match status" value="1"/>
</dbReference>
<evidence type="ECO:0000256" key="3">
    <source>
        <dbReference type="ARBA" id="ARBA00022827"/>
    </source>
</evidence>
<accession>A0AAN7V677</accession>
<evidence type="ECO:0000313" key="7">
    <source>
        <dbReference type="Proteomes" id="UP001305414"/>
    </source>
</evidence>
<evidence type="ECO:0000256" key="2">
    <source>
        <dbReference type="ARBA" id="ARBA00022630"/>
    </source>
</evidence>
<keyword evidence="7" id="KW-1185">Reference proteome</keyword>
<comment type="caution">
    <text evidence="6">The sequence shown here is derived from an EMBL/GenBank/DDBJ whole genome shotgun (WGS) entry which is preliminary data.</text>
</comment>
<dbReference type="InterPro" id="IPR006094">
    <property type="entry name" value="Oxid_FAD_bind_N"/>
</dbReference>
<feature type="domain" description="FAD-binding PCMH-type" evidence="5">
    <location>
        <begin position="106"/>
        <end position="277"/>
    </location>
</feature>
<name>A0AAN7V677_9PEZI</name>
<reference evidence="6 7" key="1">
    <citation type="submission" date="2023-10" db="EMBL/GenBank/DDBJ databases">
        <title>Draft genome sequence of Xylaria bambusicola isolate GMP-LS, the root and basal stem rot pathogen of sugarcane in Indonesia.</title>
        <authorList>
            <person name="Selvaraj P."/>
            <person name="Muralishankar V."/>
            <person name="Muruganantham S."/>
            <person name="Sp S."/>
            <person name="Haryani S."/>
            <person name="Lau K.J.X."/>
            <person name="Naqvi N.I."/>
        </authorList>
    </citation>
    <scope>NUCLEOTIDE SEQUENCE [LARGE SCALE GENOMIC DNA]</scope>
    <source>
        <strain evidence="6">GMP-LS</strain>
    </source>
</reference>
<dbReference type="InterPro" id="IPR050416">
    <property type="entry name" value="FAD-linked_Oxidoreductase"/>
</dbReference>
<feature type="domain" description="FAD-binding PCMH-type" evidence="5">
    <location>
        <begin position="729"/>
        <end position="901"/>
    </location>
</feature>
<evidence type="ECO:0000256" key="1">
    <source>
        <dbReference type="ARBA" id="ARBA00005466"/>
    </source>
</evidence>
<dbReference type="AlphaFoldDB" id="A0AAN7V677"/>
<dbReference type="InterPro" id="IPR016166">
    <property type="entry name" value="FAD-bd_PCMH"/>
</dbReference>
<keyword evidence="4" id="KW-0560">Oxidoreductase</keyword>
<dbReference type="GO" id="GO:0016491">
    <property type="term" value="F:oxidoreductase activity"/>
    <property type="evidence" value="ECO:0007669"/>
    <property type="project" value="UniProtKB-KW"/>
</dbReference>
<comment type="similarity">
    <text evidence="1">Belongs to the oxygen-dependent FAD-linked oxidoreductase family.</text>
</comment>
<dbReference type="Gene3D" id="3.30.465.10">
    <property type="match status" value="2"/>
</dbReference>
<evidence type="ECO:0000313" key="6">
    <source>
        <dbReference type="EMBL" id="KAK5637324.1"/>
    </source>
</evidence>
<sequence length="1187" mass="129766">MAYFNVTTPRSVNQIFDSPTHCLARQHASTMWPTTPSPLRLAWRLPIQILVVSSLSQSLTADPLPVTGSQAPSSAHQACSLVKTVFKASANGSMTPEYIDAQSSNNWQNASCIVSPRDAEHVARVINIITSTQSPFSIRSGGHDFNKNHSTVENGVIIDMVNFDDITLSPDKTSITVGVGTRWGAVYQALNGTGVSVNGARSPDPAVGGQTISGGSGWLNNIAGPTAASVIAANIVLANASIVHASEQNAADLLWALRGGGPNYGIVTSFTYKTLPVNKVWYGTRQFPAERNRELLDALIGYRQLAAKDSKASIVFGLSTDTSTPASFVGFFYADAVEYPSVFSPFYNLTAAPGGITPRLGTLADLTAGTHTPQYPEPGTVPSSHYAVTMPHKVDKATYNETYTIFTSLAEEASARGWVFAFGSQPISANAARAASNMPLGLEVVEQDWAYATLGWESPEDDSDAMDLLVRMGQGFGGAAARHDTKIRYLFMNDAYDGQPVLSSYGAENVQKLRDISRKYDPHQVFQRLQNGGWLLKYNHNIQKLPAQTLSQVCDLTVVGWNKTNIPKMQSSRRHYMMGLNILFVILIPSTYASDGQWDLNSWCRNHISNYADNDRWPIAGNIEHSIDTFDSGCTVSVEAIASFGQVGTDSVNCNTAAEYASVCYDICSGDASCRFVSNSDTEDKRSGSNALRACALVSFLVGPDQVVWGTTDDPEHTALAQVNWSKDCWKAPRCILRPSSTEDVSRIVKIISRTQAKFAVRSGGHNPNPGWGSIGADGVLVDLSRLDRIQVSEDAQTLVLGPGRRWIDVYKALEGTGRTVLGGRTPDVGVGGLLLGGGIPSFSSEYGLACDYVQRYKVVLGNGTIVLADHDTNRDLFWALKGGGANFGIVTEFELETVPVDKIWYESRIYGPGESRNLLTAVREFQARAEEDPRASFAFSLSSNHTIVAFIYSEPMEYPAVFSIFYDIPYEHHFIKPTLGTPYTLAAAFEKVLGERPAYKRDIVAVSTLPDLSLYEEAYDRWLEISRDAMAKFDCMMTFGIQPITSSAVKKSTARGNPLKFVLESQQCMSSEARSVTSYYDPCSLLVNTLLLIPGYTSVIQWQDDNYDDIAHEAIKASGEGMRSAARRKGLLLDFIFMNDATWDQDPISSFGEESVAELFRISREYDSSQFFQKLQADGFLLRKIE</sequence>
<dbReference type="PANTHER" id="PTHR42973">
    <property type="entry name" value="BINDING OXIDOREDUCTASE, PUTATIVE (AFU_ORTHOLOGUE AFUA_1G17690)-RELATED"/>
    <property type="match status" value="1"/>
</dbReference>
<dbReference type="SUPFAM" id="SSF56176">
    <property type="entry name" value="FAD-binding/transporter-associated domain-like"/>
    <property type="match status" value="2"/>
</dbReference>
<dbReference type="Proteomes" id="UP001305414">
    <property type="component" value="Unassembled WGS sequence"/>
</dbReference>
<dbReference type="Pfam" id="PF01565">
    <property type="entry name" value="FAD_binding_4"/>
    <property type="match status" value="2"/>
</dbReference>
<organism evidence="6 7">
    <name type="scientific">Xylaria bambusicola</name>
    <dbReference type="NCBI Taxonomy" id="326684"/>
    <lineage>
        <taxon>Eukaryota</taxon>
        <taxon>Fungi</taxon>
        <taxon>Dikarya</taxon>
        <taxon>Ascomycota</taxon>
        <taxon>Pezizomycotina</taxon>
        <taxon>Sordariomycetes</taxon>
        <taxon>Xylariomycetidae</taxon>
        <taxon>Xylariales</taxon>
        <taxon>Xylariaceae</taxon>
        <taxon>Xylaria</taxon>
    </lineage>
</organism>
<dbReference type="GO" id="GO:0071949">
    <property type="term" value="F:FAD binding"/>
    <property type="evidence" value="ECO:0007669"/>
    <property type="project" value="InterPro"/>
</dbReference>
<evidence type="ECO:0000256" key="4">
    <source>
        <dbReference type="ARBA" id="ARBA00023002"/>
    </source>
</evidence>
<dbReference type="EMBL" id="JAWHQM010000108">
    <property type="protein sequence ID" value="KAK5637324.1"/>
    <property type="molecule type" value="Genomic_DNA"/>
</dbReference>
<keyword evidence="2" id="KW-0285">Flavoprotein</keyword>
<dbReference type="PROSITE" id="PS51387">
    <property type="entry name" value="FAD_PCMH"/>
    <property type="match status" value="2"/>
</dbReference>